<organism evidence="19 20">
    <name type="scientific">Klebsormidium nitens</name>
    <name type="common">Green alga</name>
    <name type="synonym">Ulothrix nitens</name>
    <dbReference type="NCBI Taxonomy" id="105231"/>
    <lineage>
        <taxon>Eukaryota</taxon>
        <taxon>Viridiplantae</taxon>
        <taxon>Streptophyta</taxon>
        <taxon>Klebsormidiophyceae</taxon>
        <taxon>Klebsormidiales</taxon>
        <taxon>Klebsormidiaceae</taxon>
        <taxon>Klebsormidium</taxon>
    </lineage>
</organism>
<evidence type="ECO:0000256" key="6">
    <source>
        <dbReference type="ARBA" id="ARBA00022692"/>
    </source>
</evidence>
<evidence type="ECO:0000256" key="8">
    <source>
        <dbReference type="ARBA" id="ARBA00022771"/>
    </source>
</evidence>
<evidence type="ECO:0000256" key="14">
    <source>
        <dbReference type="ARBA" id="ARBA00024015"/>
    </source>
</evidence>
<keyword evidence="7" id="KW-0479">Metal-binding</keyword>
<dbReference type="InterPro" id="IPR039606">
    <property type="entry name" value="Phytol/farnesol_kinase"/>
</dbReference>
<keyword evidence="6" id="KW-0812">Transmembrane</keyword>
<evidence type="ECO:0000313" key="19">
    <source>
        <dbReference type="EMBL" id="GAQ83054.1"/>
    </source>
</evidence>
<dbReference type="PANTHER" id="PTHR32523">
    <property type="entry name" value="PHYTOL KINASE 1, CHLOROPLASTIC"/>
    <property type="match status" value="1"/>
</dbReference>
<evidence type="ECO:0000256" key="10">
    <source>
        <dbReference type="ARBA" id="ARBA00022833"/>
    </source>
</evidence>
<evidence type="ECO:0000256" key="2">
    <source>
        <dbReference type="ARBA" id="ARBA00010794"/>
    </source>
</evidence>
<keyword evidence="3" id="KW-0150">Chloroplast</keyword>
<keyword evidence="20" id="KW-1185">Reference proteome</keyword>
<comment type="pathway">
    <text evidence="14">Cofactor biosynthesis; tocopherol biosynthesis.</text>
</comment>
<keyword evidence="10" id="KW-0862">Zinc</keyword>
<comment type="subcellular location">
    <subcellularLocation>
        <location evidence="1">Plastid</location>
        <location evidence="1">Chloroplast membrane</location>
        <topology evidence="1">Multi-pass membrane protein</topology>
    </subcellularLocation>
</comment>
<keyword evidence="9" id="KW-0418">Kinase</keyword>
<evidence type="ECO:0000256" key="15">
    <source>
        <dbReference type="ARBA" id="ARBA00039024"/>
    </source>
</evidence>
<evidence type="ECO:0000256" key="17">
    <source>
        <dbReference type="PROSITE-ProRule" id="PRU00134"/>
    </source>
</evidence>
<dbReference type="GO" id="GO:0010276">
    <property type="term" value="F:phytol kinase activity"/>
    <property type="evidence" value="ECO:0007669"/>
    <property type="project" value="UniProtKB-EC"/>
</dbReference>
<dbReference type="STRING" id="105231.A0A1Y1HWN0"/>
<dbReference type="EMBL" id="DF237083">
    <property type="protein sequence ID" value="GAQ83054.1"/>
    <property type="molecule type" value="Genomic_DNA"/>
</dbReference>
<evidence type="ECO:0000256" key="16">
    <source>
        <dbReference type="ARBA" id="ARBA00048889"/>
    </source>
</evidence>
<comment type="catalytic activity">
    <reaction evidence="16">
        <text>phytol + CTP = phytyl phosphate + CDP + H(+)</text>
        <dbReference type="Rhea" id="RHEA:38055"/>
        <dbReference type="ChEBI" id="CHEBI:15378"/>
        <dbReference type="ChEBI" id="CHEBI:17327"/>
        <dbReference type="ChEBI" id="CHEBI:37563"/>
        <dbReference type="ChEBI" id="CHEBI:58069"/>
        <dbReference type="ChEBI" id="CHEBI:75483"/>
        <dbReference type="EC" id="2.7.1.182"/>
    </reaction>
</comment>
<evidence type="ECO:0000256" key="4">
    <source>
        <dbReference type="ARBA" id="ARBA00022640"/>
    </source>
</evidence>
<dbReference type="AlphaFoldDB" id="A0A1Y1HWN0"/>
<dbReference type="PROSITE" id="PS50865">
    <property type="entry name" value="ZF_MYND_2"/>
    <property type="match status" value="1"/>
</dbReference>
<dbReference type="PANTHER" id="PTHR32523:SF8">
    <property type="entry name" value="DOLICHOL KINASE"/>
    <property type="match status" value="1"/>
</dbReference>
<dbReference type="GO" id="GO:0031969">
    <property type="term" value="C:chloroplast membrane"/>
    <property type="evidence" value="ECO:0007669"/>
    <property type="project" value="UniProtKB-SubCell"/>
</dbReference>
<reference evidence="19 20" key="1">
    <citation type="journal article" date="2014" name="Nat. Commun.">
        <title>Klebsormidium flaccidum genome reveals primary factors for plant terrestrial adaptation.</title>
        <authorList>
            <person name="Hori K."/>
            <person name="Maruyama F."/>
            <person name="Fujisawa T."/>
            <person name="Togashi T."/>
            <person name="Yamamoto N."/>
            <person name="Seo M."/>
            <person name="Sato S."/>
            <person name="Yamada T."/>
            <person name="Mori H."/>
            <person name="Tajima N."/>
            <person name="Moriyama T."/>
            <person name="Ikeuchi M."/>
            <person name="Watanabe M."/>
            <person name="Wada H."/>
            <person name="Kobayashi K."/>
            <person name="Saito M."/>
            <person name="Masuda T."/>
            <person name="Sasaki-Sekimoto Y."/>
            <person name="Mashiguchi K."/>
            <person name="Awai K."/>
            <person name="Shimojima M."/>
            <person name="Masuda S."/>
            <person name="Iwai M."/>
            <person name="Nobusawa T."/>
            <person name="Narise T."/>
            <person name="Kondo S."/>
            <person name="Saito H."/>
            <person name="Sato R."/>
            <person name="Murakawa M."/>
            <person name="Ihara Y."/>
            <person name="Oshima-Yamada Y."/>
            <person name="Ohtaka K."/>
            <person name="Satoh M."/>
            <person name="Sonobe K."/>
            <person name="Ishii M."/>
            <person name="Ohtani R."/>
            <person name="Kanamori-Sato M."/>
            <person name="Honoki R."/>
            <person name="Miyazaki D."/>
            <person name="Mochizuki H."/>
            <person name="Umetsu J."/>
            <person name="Higashi K."/>
            <person name="Shibata D."/>
            <person name="Kamiya Y."/>
            <person name="Sato N."/>
            <person name="Nakamura Y."/>
            <person name="Tabata S."/>
            <person name="Ida S."/>
            <person name="Kurokawa K."/>
            <person name="Ohta H."/>
        </authorList>
    </citation>
    <scope>NUCLEOTIDE SEQUENCE [LARGE SCALE GENOMIC DNA]</scope>
    <source>
        <strain evidence="19 20">NIES-2285</strain>
    </source>
</reference>
<evidence type="ECO:0000256" key="13">
    <source>
        <dbReference type="ARBA" id="ARBA00023136"/>
    </source>
</evidence>
<dbReference type="Gene3D" id="6.10.140.2220">
    <property type="match status" value="1"/>
</dbReference>
<keyword evidence="11" id="KW-0809">Transit peptide</keyword>
<evidence type="ECO:0000256" key="7">
    <source>
        <dbReference type="ARBA" id="ARBA00022723"/>
    </source>
</evidence>
<keyword evidence="13" id="KW-0472">Membrane</keyword>
<keyword evidence="8 17" id="KW-0863">Zinc-finger</keyword>
<name>A0A1Y1HWN0_KLENI</name>
<evidence type="ECO:0000259" key="18">
    <source>
        <dbReference type="PROSITE" id="PS50865"/>
    </source>
</evidence>
<keyword evidence="4" id="KW-0934">Plastid</keyword>
<feature type="domain" description="MYND-type" evidence="18">
    <location>
        <begin position="687"/>
        <end position="731"/>
    </location>
</feature>
<protein>
    <recommendedName>
        <fullName evidence="15">phytol kinase</fullName>
        <ecNumber evidence="15">2.7.1.182</ecNumber>
    </recommendedName>
</protein>
<keyword evidence="5" id="KW-0808">Transferase</keyword>
<evidence type="ECO:0000256" key="11">
    <source>
        <dbReference type="ARBA" id="ARBA00022946"/>
    </source>
</evidence>
<gene>
    <name evidence="19" type="ORF">KFL_001340080</name>
</gene>
<dbReference type="Pfam" id="PF01753">
    <property type="entry name" value="zf-MYND"/>
    <property type="match status" value="1"/>
</dbReference>
<evidence type="ECO:0000256" key="9">
    <source>
        <dbReference type="ARBA" id="ARBA00022777"/>
    </source>
</evidence>
<dbReference type="GO" id="GO:0008270">
    <property type="term" value="F:zinc ion binding"/>
    <property type="evidence" value="ECO:0007669"/>
    <property type="project" value="UniProtKB-KW"/>
</dbReference>
<comment type="similarity">
    <text evidence="2">Belongs to the polyprenol kinase family.</text>
</comment>
<dbReference type="OrthoDB" id="432970at2759"/>
<evidence type="ECO:0000256" key="12">
    <source>
        <dbReference type="ARBA" id="ARBA00022989"/>
    </source>
</evidence>
<dbReference type="InterPro" id="IPR002893">
    <property type="entry name" value="Znf_MYND"/>
</dbReference>
<evidence type="ECO:0000313" key="20">
    <source>
        <dbReference type="Proteomes" id="UP000054558"/>
    </source>
</evidence>
<evidence type="ECO:0000256" key="1">
    <source>
        <dbReference type="ARBA" id="ARBA00004508"/>
    </source>
</evidence>
<sequence>MAEGKSKVVADFLALIDKKDYRKAAEQYEALVFQVAGDTLLSAELEHQLHLRPTKPYKKLIRLLKDERAVRGILFMLLVPHVSHTVLAISNTIAPAPGLAKLLASCETSVDTLLQLGSLLHFFAVRALTDSPAFSEKEEHAIRGYYIYTCFLRYLLQASPEFTERAFRGGLLSLLVSNHPFPGQPPRNGGRAELYRKIGLFTAGCVHCFIESPAKLDQVLRDSVAGGLVPWITRFLKMVIAILTRFPELAPRFEIQTTNLFDALGKICERAKSVAPSLNSAAEIEAVLQSVREVKPRLNDTTARFAASVLSNAHKWTGAAPITQPREIGVKASDIGVLCFAGKHPWPTASTVSASREKTVKKLSTSLVTDVAVFALLPGDLRGEATGQVQRTLSNLVAEMEEGIKRGEISRAVIDTVGSDVLNVVNAELSKLPASVHPHLVGLLILCFNAGEDTEAKWHEYTRVLIGVNLLTLDRRANLVWPFVMALFGALDWEKLSDGMFGAQLVFMACFKKSRQKASSFLHADDVMGLEFPAVLDFVVANVAPLTRFLEWVTVRFAYRDLGKAGRPRGPPPSKVDFSRDDLIHITLMLEPLYIVFVLAFEASRADAAARERFLSTTAVNGGLATCRAIMKSARATLLTSGVASPAGCDDDDDVEVLSRWYLQHMEYTDKLWAAYAEHFKLRPCSNPECVDGVIEFRRATFKSCSACSAAQYCSRECQLIHWKRGHKQDCKKAKGQANGSGQQS</sequence>
<evidence type="ECO:0000256" key="5">
    <source>
        <dbReference type="ARBA" id="ARBA00022679"/>
    </source>
</evidence>
<proteinExistence type="inferred from homology"/>
<dbReference type="EC" id="2.7.1.182" evidence="15"/>
<accession>A0A1Y1HWN0</accession>
<dbReference type="SUPFAM" id="SSF144232">
    <property type="entry name" value="HIT/MYND zinc finger-like"/>
    <property type="match status" value="1"/>
</dbReference>
<evidence type="ECO:0000256" key="3">
    <source>
        <dbReference type="ARBA" id="ARBA00022528"/>
    </source>
</evidence>
<keyword evidence="12" id="KW-1133">Transmembrane helix</keyword>
<dbReference type="Proteomes" id="UP000054558">
    <property type="component" value="Unassembled WGS sequence"/>
</dbReference>